<reference evidence="2 3" key="1">
    <citation type="submission" date="2019-01" db="EMBL/GenBank/DDBJ databases">
        <title>Filimonas sp. strain TTM-71.</title>
        <authorList>
            <person name="Chen W.-M."/>
        </authorList>
    </citation>
    <scope>NUCLEOTIDE SEQUENCE [LARGE SCALE GENOMIC DNA]</scope>
    <source>
        <strain evidence="2 3">TTM-71</strain>
    </source>
</reference>
<dbReference type="RefSeq" id="WP_129002646.1">
    <property type="nucleotide sequence ID" value="NZ_SDHZ01000001.1"/>
</dbReference>
<sequence>MKRILLLYIVCFAAVSSCTTVKLAVPEQFSAQATSMHVKGLNGWMLKQKLSFGNYQTSPVKRGWNTIASGPDRPSSVNTEDRLLKVFNVDKSNITVNQKNKYQFSVYDGNQVAEIFCLEKLTREELVIKTNNRWLGDWYDTKNYQYSFSAAILPMKVKDDAPWQLVLYNNYDKSKDTAHHIFDLPYLEEEGYVTNGTETIRIKPLRIQKFTKKDGNEAKFPVRMMSGYELRIDDGVVGIIDTFGNNVWMYNELDSDTKLLLASVSAALMLRKIQDTMH</sequence>
<dbReference type="EMBL" id="SDHZ01000001">
    <property type="protein sequence ID" value="RXK86897.1"/>
    <property type="molecule type" value="Genomic_DNA"/>
</dbReference>
<keyword evidence="1" id="KW-0732">Signal</keyword>
<keyword evidence="3" id="KW-1185">Reference proteome</keyword>
<protein>
    <recommendedName>
        <fullName evidence="4">Lipoprotein</fullName>
    </recommendedName>
</protein>
<gene>
    <name evidence="2" type="ORF">ESB13_08935</name>
</gene>
<dbReference type="PROSITE" id="PS51257">
    <property type="entry name" value="PROKAR_LIPOPROTEIN"/>
    <property type="match status" value="1"/>
</dbReference>
<dbReference type="AlphaFoldDB" id="A0A4Q1DBS7"/>
<accession>A0A4Q1DBS7</accession>
<evidence type="ECO:0008006" key="4">
    <source>
        <dbReference type="Google" id="ProtNLM"/>
    </source>
</evidence>
<proteinExistence type="predicted"/>
<comment type="caution">
    <text evidence="2">The sequence shown here is derived from an EMBL/GenBank/DDBJ whole genome shotgun (WGS) entry which is preliminary data.</text>
</comment>
<feature type="chain" id="PRO_5020794846" description="Lipoprotein" evidence="1">
    <location>
        <begin position="25"/>
        <end position="278"/>
    </location>
</feature>
<evidence type="ECO:0000313" key="2">
    <source>
        <dbReference type="EMBL" id="RXK86897.1"/>
    </source>
</evidence>
<name>A0A4Q1DBS7_9BACT</name>
<organism evidence="2 3">
    <name type="scientific">Filimonas effusa</name>
    <dbReference type="NCBI Taxonomy" id="2508721"/>
    <lineage>
        <taxon>Bacteria</taxon>
        <taxon>Pseudomonadati</taxon>
        <taxon>Bacteroidota</taxon>
        <taxon>Chitinophagia</taxon>
        <taxon>Chitinophagales</taxon>
        <taxon>Chitinophagaceae</taxon>
        <taxon>Filimonas</taxon>
    </lineage>
</organism>
<evidence type="ECO:0000256" key="1">
    <source>
        <dbReference type="SAM" id="SignalP"/>
    </source>
</evidence>
<evidence type="ECO:0000313" key="3">
    <source>
        <dbReference type="Proteomes" id="UP000290545"/>
    </source>
</evidence>
<dbReference type="Proteomes" id="UP000290545">
    <property type="component" value="Unassembled WGS sequence"/>
</dbReference>
<feature type="signal peptide" evidence="1">
    <location>
        <begin position="1"/>
        <end position="24"/>
    </location>
</feature>
<dbReference type="OrthoDB" id="1420435at2"/>